<gene>
    <name evidence="1" type="ORF">SAMN05216252_113153</name>
</gene>
<dbReference type="OrthoDB" id="9799840at2"/>
<dbReference type="PANTHER" id="PTHR43857">
    <property type="entry name" value="BLR7761 PROTEIN"/>
    <property type="match status" value="1"/>
</dbReference>
<dbReference type="Gene3D" id="3.30.1330.40">
    <property type="entry name" value="RutC-like"/>
    <property type="match status" value="1"/>
</dbReference>
<sequence>MTVTSREFNFGMPWETLYGYSQAVQAGETLYISGQLSHDSTGAFIGTGDFALQMSTTLDNLDRVLEHFGARRDQVVETTVLVRGLREHFDTAARLHSAYCGDHRPTSTIMGVSDLALPDQLVEIGAVVRLDVTR</sequence>
<evidence type="ECO:0000313" key="2">
    <source>
        <dbReference type="Proteomes" id="UP000198280"/>
    </source>
</evidence>
<dbReference type="InterPro" id="IPR035959">
    <property type="entry name" value="RutC-like_sf"/>
</dbReference>
<protein>
    <submittedName>
        <fullName evidence="1">Enamine deaminase RidA, house cleaning of reactive enamine intermediates, YjgF/YER057c/UK114 family</fullName>
    </submittedName>
</protein>
<name>A0A239JQ16_9ACTN</name>
<proteinExistence type="predicted"/>
<dbReference type="EMBL" id="FZOF01000013">
    <property type="protein sequence ID" value="SNT07937.1"/>
    <property type="molecule type" value="Genomic_DNA"/>
</dbReference>
<reference evidence="1 2" key="1">
    <citation type="submission" date="2017-06" db="EMBL/GenBank/DDBJ databases">
        <authorList>
            <person name="Kim H.J."/>
            <person name="Triplett B.A."/>
        </authorList>
    </citation>
    <scope>NUCLEOTIDE SEQUENCE [LARGE SCALE GENOMIC DNA]</scope>
    <source>
        <strain evidence="1 2">CGMCC 4.1858</strain>
    </source>
</reference>
<dbReference type="Pfam" id="PF01042">
    <property type="entry name" value="Ribonuc_L-PSP"/>
    <property type="match status" value="1"/>
</dbReference>
<evidence type="ECO:0000313" key="1">
    <source>
        <dbReference type="EMBL" id="SNT07937.1"/>
    </source>
</evidence>
<dbReference type="SUPFAM" id="SSF55298">
    <property type="entry name" value="YjgF-like"/>
    <property type="match status" value="1"/>
</dbReference>
<dbReference type="Proteomes" id="UP000198280">
    <property type="component" value="Unassembled WGS sequence"/>
</dbReference>
<dbReference type="RefSeq" id="WP_089226101.1">
    <property type="nucleotide sequence ID" value="NZ_FZOF01000013.1"/>
</dbReference>
<organism evidence="1 2">
    <name type="scientific">Actinacidiphila glaucinigra</name>
    <dbReference type="NCBI Taxonomy" id="235986"/>
    <lineage>
        <taxon>Bacteria</taxon>
        <taxon>Bacillati</taxon>
        <taxon>Actinomycetota</taxon>
        <taxon>Actinomycetes</taxon>
        <taxon>Kitasatosporales</taxon>
        <taxon>Streptomycetaceae</taxon>
        <taxon>Actinacidiphila</taxon>
    </lineage>
</organism>
<dbReference type="InterPro" id="IPR006175">
    <property type="entry name" value="YjgF/YER057c/UK114"/>
</dbReference>
<dbReference type="PANTHER" id="PTHR43857:SF1">
    <property type="entry name" value="YJGH FAMILY PROTEIN"/>
    <property type="match status" value="1"/>
</dbReference>
<dbReference type="CDD" id="cd00448">
    <property type="entry name" value="YjgF_YER057c_UK114_family"/>
    <property type="match status" value="1"/>
</dbReference>
<dbReference type="AlphaFoldDB" id="A0A239JQ16"/>
<accession>A0A239JQ16</accession>
<keyword evidence="2" id="KW-1185">Reference proteome</keyword>